<comment type="caution">
    <text evidence="2">The sequence shown here is derived from an EMBL/GenBank/DDBJ whole genome shotgun (WGS) entry which is preliminary data.</text>
</comment>
<dbReference type="RefSeq" id="WP_069436643.1">
    <property type="nucleotide sequence ID" value="NZ_LPWG01000010.1"/>
</dbReference>
<gene>
    <name evidence="2" type="ORF">AUC68_01205</name>
</gene>
<dbReference type="EMBL" id="LPWG01000010">
    <property type="protein sequence ID" value="ODR99797.1"/>
    <property type="molecule type" value="Genomic_DNA"/>
</dbReference>
<organism evidence="2 3">
    <name type="scientific">Methyloceanibacter methanicus</name>
    <dbReference type="NCBI Taxonomy" id="1774968"/>
    <lineage>
        <taxon>Bacteria</taxon>
        <taxon>Pseudomonadati</taxon>
        <taxon>Pseudomonadota</taxon>
        <taxon>Alphaproteobacteria</taxon>
        <taxon>Hyphomicrobiales</taxon>
        <taxon>Hyphomicrobiaceae</taxon>
        <taxon>Methyloceanibacter</taxon>
    </lineage>
</organism>
<feature type="chain" id="PRO_5009138866" evidence="1">
    <location>
        <begin position="18"/>
        <end position="81"/>
    </location>
</feature>
<reference evidence="2 3" key="1">
    <citation type="journal article" date="2016" name="Environ. Microbiol.">
        <title>New Methyloceanibacter diversity from North Sea sediments includes methanotroph containing solely the soluble methane monooxygenase.</title>
        <authorList>
            <person name="Vekeman B."/>
            <person name="Kerckhof F.M."/>
            <person name="Cremers G."/>
            <person name="de Vos P."/>
            <person name="Vandamme P."/>
            <person name="Boon N."/>
            <person name="Op den Camp H.J."/>
            <person name="Heylen K."/>
        </authorList>
    </citation>
    <scope>NUCLEOTIDE SEQUENCE [LARGE SCALE GENOMIC DNA]</scope>
    <source>
        <strain evidence="2 3">R-67174</strain>
    </source>
</reference>
<dbReference type="Proteomes" id="UP000094501">
    <property type="component" value="Unassembled WGS sequence"/>
</dbReference>
<dbReference type="AlphaFoldDB" id="A0A1E3W1V6"/>
<accession>A0A1E3W1V6</accession>
<feature type="signal peptide" evidence="1">
    <location>
        <begin position="1"/>
        <end position="17"/>
    </location>
</feature>
<evidence type="ECO:0000313" key="3">
    <source>
        <dbReference type="Proteomes" id="UP000094501"/>
    </source>
</evidence>
<sequence length="81" mass="9390">MKKLVLFSMAAAMIAGAATLVTAPAPASARPSCGDRADWLYPYDKRARKAYKRACKDRREAWEDNRKAWKKARKRRIWLDY</sequence>
<proteinExistence type="predicted"/>
<name>A0A1E3W1V6_9HYPH</name>
<evidence type="ECO:0000313" key="2">
    <source>
        <dbReference type="EMBL" id="ODR99797.1"/>
    </source>
</evidence>
<keyword evidence="3" id="KW-1185">Reference proteome</keyword>
<protein>
    <submittedName>
        <fullName evidence="2">Uncharacterized protein</fullName>
    </submittedName>
</protein>
<evidence type="ECO:0000256" key="1">
    <source>
        <dbReference type="SAM" id="SignalP"/>
    </source>
</evidence>
<keyword evidence="1" id="KW-0732">Signal</keyword>